<dbReference type="InterPro" id="IPR052173">
    <property type="entry name" value="Beta-lactam_resp_regulator"/>
</dbReference>
<dbReference type="Pfam" id="PF05569">
    <property type="entry name" value="Peptidase_M56"/>
    <property type="match status" value="1"/>
</dbReference>
<sequence>MVICGHTLGSQYHLCIHFFFSSLFQPDSSLWLGRFTHWHHPYVFHLDSWHSATLFIFILGSAYVLASKGLNTVHHLNTLNSLTRFSQRKASHWEIGRDIAVLESQTPSAFAAGLMRPKCYVTTGLIERVTEKELDIIIEHEQAHIKHRDTQKKLLFALLTSLYPKPIARRLNRLFSVAMEQLADAHVSKSYCAFEIAETLVKAARVQHASTGNANPLMVNYVTADDVDLRVRALVSPQAFRSHSWGYYLLFMALTTMVSSAGVDGLHHLIEAIFSH</sequence>
<protein>
    <recommendedName>
        <fullName evidence="1">Peptidase M56 domain-containing protein</fullName>
    </recommendedName>
</protein>
<name>A0A5M3PZ26_9GAMM</name>
<evidence type="ECO:0000313" key="3">
    <source>
        <dbReference type="Proteomes" id="UP000387223"/>
    </source>
</evidence>
<organism evidence="2 3">
    <name type="scientific">Marinobacter salsuginis</name>
    <dbReference type="NCBI Taxonomy" id="418719"/>
    <lineage>
        <taxon>Bacteria</taxon>
        <taxon>Pseudomonadati</taxon>
        <taxon>Pseudomonadota</taxon>
        <taxon>Gammaproteobacteria</taxon>
        <taxon>Pseudomonadales</taxon>
        <taxon>Marinobacteraceae</taxon>
        <taxon>Marinobacter</taxon>
    </lineage>
</organism>
<evidence type="ECO:0000313" key="2">
    <source>
        <dbReference type="EMBL" id="GBO88107.1"/>
    </source>
</evidence>
<dbReference type="PANTHER" id="PTHR34978">
    <property type="entry name" value="POSSIBLE SENSOR-TRANSDUCER PROTEIN BLAR"/>
    <property type="match status" value="1"/>
</dbReference>
<dbReference type="CDD" id="cd07326">
    <property type="entry name" value="M56_BlaR1_MecR1_like"/>
    <property type="match status" value="1"/>
</dbReference>
<dbReference type="EMBL" id="BGZI01000009">
    <property type="protein sequence ID" value="GBO88107.1"/>
    <property type="molecule type" value="Genomic_DNA"/>
</dbReference>
<gene>
    <name evidence="2" type="ORF">MSSD14B_17750</name>
</gene>
<comment type="caution">
    <text evidence="2">The sequence shown here is derived from an EMBL/GenBank/DDBJ whole genome shotgun (WGS) entry which is preliminary data.</text>
</comment>
<dbReference type="AlphaFoldDB" id="A0A5M3PZ26"/>
<reference evidence="2 3" key="1">
    <citation type="journal article" date="2019" name="J. Gen. Appl. Microbiol.">
        <title>Aerobic degradation of cis-dichloroethene by the marine bacterium Marinobacter salsuginis strain 5N-3.</title>
        <authorList>
            <person name="Inoue Y."/>
            <person name="Fukunaga Y."/>
            <person name="Katsumata H."/>
            <person name="Ohji S."/>
            <person name="Hosoyama A."/>
            <person name="Mori K."/>
            <person name="Ando K."/>
        </authorList>
    </citation>
    <scope>NUCLEOTIDE SEQUENCE [LARGE SCALE GENOMIC DNA]</scope>
    <source>
        <strain evidence="2 3">NBRC 109114</strain>
    </source>
</reference>
<proteinExistence type="predicted"/>
<dbReference type="Proteomes" id="UP000387223">
    <property type="component" value="Unassembled WGS sequence"/>
</dbReference>
<evidence type="ECO:0000259" key="1">
    <source>
        <dbReference type="Pfam" id="PF05569"/>
    </source>
</evidence>
<dbReference type="InterPro" id="IPR008756">
    <property type="entry name" value="Peptidase_M56"/>
</dbReference>
<feature type="domain" description="Peptidase M56" evidence="1">
    <location>
        <begin position="55"/>
        <end position="204"/>
    </location>
</feature>
<accession>A0A5M3PZ26</accession>
<dbReference type="PANTHER" id="PTHR34978:SF3">
    <property type="entry name" value="SLR0241 PROTEIN"/>
    <property type="match status" value="1"/>
</dbReference>
<dbReference type="Gene3D" id="3.30.2010.10">
    <property type="entry name" value="Metalloproteases ('zincins'), catalytic domain"/>
    <property type="match status" value="1"/>
</dbReference>